<dbReference type="OrthoDB" id="2963168at2759"/>
<gene>
    <name evidence="1" type="ORF">CONPUDRAFT_105634</name>
</gene>
<dbReference type="RefSeq" id="XP_007769502.1">
    <property type="nucleotide sequence ID" value="XM_007771312.1"/>
</dbReference>
<evidence type="ECO:0008006" key="3">
    <source>
        <dbReference type="Google" id="ProtNLM"/>
    </source>
</evidence>
<comment type="caution">
    <text evidence="1">The sequence shown here is derived from an EMBL/GenBank/DDBJ whole genome shotgun (WGS) entry which is preliminary data.</text>
</comment>
<dbReference type="InterPro" id="IPR043129">
    <property type="entry name" value="ATPase_NBD"/>
</dbReference>
<sequence length="616" mass="68766">MVDREPYQGLSRKLVLAFDVGTTFSGVSYCILDPGEVPRIQSVSRYPAQEHVGGDSKIPSIVYYDRNQQVRAIGAETRQGHVVEQAEMEEWTKLEWWKLHLRSKHLTAAHIKDIDIPPLPQGVSAVQVLADFMGYLFHCAKTYIIDSHANGLGFFASFGDNIDYVLSHPNGWEGVQQSQIRRAAVMAGLVPDQGREAQERIRLVTEGEASLHYCVTNVLASDTWSKVPIEKSELDNSSDTEETPERGVIIVDAGGGTIDLSAYSMNSGIDTGKAMSFEEIAPTECRLQGSVFVTRRAHAFLEEKLEGSPFNEEDYIKRMTEVFDETTKLRFSTAEDPCYIKFGTMRDKDPSYGIRAGQLKLQGIDVATLFEPSIQSVVEAVEKQSSSSPIIISHVFLVGGFAASDYLFKQLQSRLSATGLSVCRPDSHTNKAVADGAVSFYIDHLVSTRTARFSYGIKTRVKYDEANHEHRIREHKRYTCATGDDALPCGFSTILPKGERVSETKEFSDSYRLTDESKDELCEIGVTLLAYRGPFKAPSWVDENESDFSQLCTVFADTSDIAQDLEPKTRNGHTFYKVSFDVIILFGLTELQAQIRWLEKGVEKRSPASIVYDDEV</sequence>
<dbReference type="AlphaFoldDB" id="A0A5M3MNI4"/>
<dbReference type="CDD" id="cd10170">
    <property type="entry name" value="ASKHA_NBD_HSP70"/>
    <property type="match status" value="1"/>
</dbReference>
<accession>A0A5M3MNI4</accession>
<dbReference type="Proteomes" id="UP000053558">
    <property type="component" value="Unassembled WGS sequence"/>
</dbReference>
<protein>
    <recommendedName>
        <fullName evidence="3">Actin-like ATPase domain-containing protein</fullName>
    </recommendedName>
</protein>
<dbReference type="EMBL" id="JH711579">
    <property type="protein sequence ID" value="EIW80580.1"/>
    <property type="molecule type" value="Genomic_DNA"/>
</dbReference>
<dbReference type="OMA" id="ANHEHRI"/>
<organism evidence="1 2">
    <name type="scientific">Coniophora puteana (strain RWD-64-598)</name>
    <name type="common">Brown rot fungus</name>
    <dbReference type="NCBI Taxonomy" id="741705"/>
    <lineage>
        <taxon>Eukaryota</taxon>
        <taxon>Fungi</taxon>
        <taxon>Dikarya</taxon>
        <taxon>Basidiomycota</taxon>
        <taxon>Agaricomycotina</taxon>
        <taxon>Agaricomycetes</taxon>
        <taxon>Agaricomycetidae</taxon>
        <taxon>Boletales</taxon>
        <taxon>Coniophorineae</taxon>
        <taxon>Coniophoraceae</taxon>
        <taxon>Coniophora</taxon>
    </lineage>
</organism>
<dbReference type="Gene3D" id="3.30.420.40">
    <property type="match status" value="1"/>
</dbReference>
<name>A0A5M3MNI4_CONPW</name>
<dbReference type="KEGG" id="cput:CONPUDRAFT_105634"/>
<evidence type="ECO:0000313" key="2">
    <source>
        <dbReference type="Proteomes" id="UP000053558"/>
    </source>
</evidence>
<proteinExistence type="predicted"/>
<evidence type="ECO:0000313" key="1">
    <source>
        <dbReference type="EMBL" id="EIW80580.1"/>
    </source>
</evidence>
<reference evidence="2" key="1">
    <citation type="journal article" date="2012" name="Science">
        <title>The Paleozoic origin of enzymatic lignin decomposition reconstructed from 31 fungal genomes.</title>
        <authorList>
            <person name="Floudas D."/>
            <person name="Binder M."/>
            <person name="Riley R."/>
            <person name="Barry K."/>
            <person name="Blanchette R.A."/>
            <person name="Henrissat B."/>
            <person name="Martinez A.T."/>
            <person name="Otillar R."/>
            <person name="Spatafora J.W."/>
            <person name="Yadav J.S."/>
            <person name="Aerts A."/>
            <person name="Benoit I."/>
            <person name="Boyd A."/>
            <person name="Carlson A."/>
            <person name="Copeland A."/>
            <person name="Coutinho P.M."/>
            <person name="de Vries R.P."/>
            <person name="Ferreira P."/>
            <person name="Findley K."/>
            <person name="Foster B."/>
            <person name="Gaskell J."/>
            <person name="Glotzer D."/>
            <person name="Gorecki P."/>
            <person name="Heitman J."/>
            <person name="Hesse C."/>
            <person name="Hori C."/>
            <person name="Igarashi K."/>
            <person name="Jurgens J.A."/>
            <person name="Kallen N."/>
            <person name="Kersten P."/>
            <person name="Kohler A."/>
            <person name="Kuees U."/>
            <person name="Kumar T.K.A."/>
            <person name="Kuo A."/>
            <person name="LaButti K."/>
            <person name="Larrondo L.F."/>
            <person name="Lindquist E."/>
            <person name="Ling A."/>
            <person name="Lombard V."/>
            <person name="Lucas S."/>
            <person name="Lundell T."/>
            <person name="Martin R."/>
            <person name="McLaughlin D.J."/>
            <person name="Morgenstern I."/>
            <person name="Morin E."/>
            <person name="Murat C."/>
            <person name="Nagy L.G."/>
            <person name="Nolan M."/>
            <person name="Ohm R.A."/>
            <person name="Patyshakuliyeva A."/>
            <person name="Rokas A."/>
            <person name="Ruiz-Duenas F.J."/>
            <person name="Sabat G."/>
            <person name="Salamov A."/>
            <person name="Samejima M."/>
            <person name="Schmutz J."/>
            <person name="Slot J.C."/>
            <person name="St John F."/>
            <person name="Stenlid J."/>
            <person name="Sun H."/>
            <person name="Sun S."/>
            <person name="Syed K."/>
            <person name="Tsang A."/>
            <person name="Wiebenga A."/>
            <person name="Young D."/>
            <person name="Pisabarro A."/>
            <person name="Eastwood D.C."/>
            <person name="Martin F."/>
            <person name="Cullen D."/>
            <person name="Grigoriev I.V."/>
            <person name="Hibbett D.S."/>
        </authorList>
    </citation>
    <scope>NUCLEOTIDE SEQUENCE [LARGE SCALE GENOMIC DNA]</scope>
    <source>
        <strain evidence="2">RWD-64-598 SS2</strain>
    </source>
</reference>
<dbReference type="GeneID" id="19198549"/>
<dbReference type="SUPFAM" id="SSF53067">
    <property type="entry name" value="Actin-like ATPase domain"/>
    <property type="match status" value="2"/>
</dbReference>
<dbReference type="PANTHER" id="PTHR14187:SF5">
    <property type="entry name" value="HEAT SHOCK 70 KDA PROTEIN 12A"/>
    <property type="match status" value="1"/>
</dbReference>
<dbReference type="PANTHER" id="PTHR14187">
    <property type="entry name" value="ALPHA KINASE/ELONGATION FACTOR 2 KINASE"/>
    <property type="match status" value="1"/>
</dbReference>
<keyword evidence="2" id="KW-1185">Reference proteome</keyword>